<dbReference type="EMBL" id="ML170254">
    <property type="protein sequence ID" value="TDL16017.1"/>
    <property type="molecule type" value="Genomic_DNA"/>
</dbReference>
<feature type="transmembrane region" description="Helical" evidence="1">
    <location>
        <begin position="42"/>
        <end position="67"/>
    </location>
</feature>
<reference evidence="2 3" key="1">
    <citation type="submission" date="2018-06" db="EMBL/GenBank/DDBJ databases">
        <title>A transcriptomic atlas of mushroom development highlights an independent origin of complex multicellularity.</title>
        <authorList>
            <consortium name="DOE Joint Genome Institute"/>
            <person name="Krizsan K."/>
            <person name="Almasi E."/>
            <person name="Merenyi Z."/>
            <person name="Sahu N."/>
            <person name="Viragh M."/>
            <person name="Koszo T."/>
            <person name="Mondo S."/>
            <person name="Kiss B."/>
            <person name="Balint B."/>
            <person name="Kues U."/>
            <person name="Barry K."/>
            <person name="Hegedus J.C."/>
            <person name="Henrissat B."/>
            <person name="Johnson J."/>
            <person name="Lipzen A."/>
            <person name="Ohm R."/>
            <person name="Nagy I."/>
            <person name="Pangilinan J."/>
            <person name="Yan J."/>
            <person name="Xiong Y."/>
            <person name="Grigoriev I.V."/>
            <person name="Hibbett D.S."/>
            <person name="Nagy L.G."/>
        </authorList>
    </citation>
    <scope>NUCLEOTIDE SEQUENCE [LARGE SCALE GENOMIC DNA]</scope>
    <source>
        <strain evidence="2 3">SZMC22713</strain>
    </source>
</reference>
<organism evidence="2 3">
    <name type="scientific">Rickenella mellea</name>
    <dbReference type="NCBI Taxonomy" id="50990"/>
    <lineage>
        <taxon>Eukaryota</taxon>
        <taxon>Fungi</taxon>
        <taxon>Dikarya</taxon>
        <taxon>Basidiomycota</taxon>
        <taxon>Agaricomycotina</taxon>
        <taxon>Agaricomycetes</taxon>
        <taxon>Hymenochaetales</taxon>
        <taxon>Rickenellaceae</taxon>
        <taxon>Rickenella</taxon>
    </lineage>
</organism>
<name>A0A4Y7PKW0_9AGAM</name>
<keyword evidence="1" id="KW-0812">Transmembrane</keyword>
<dbReference type="Proteomes" id="UP000294933">
    <property type="component" value="Unassembled WGS sequence"/>
</dbReference>
<evidence type="ECO:0000313" key="2">
    <source>
        <dbReference type="EMBL" id="TDL16017.1"/>
    </source>
</evidence>
<keyword evidence="1" id="KW-0472">Membrane</keyword>
<proteinExistence type="predicted"/>
<feature type="transmembrane region" description="Helical" evidence="1">
    <location>
        <begin position="73"/>
        <end position="94"/>
    </location>
</feature>
<dbReference type="AlphaFoldDB" id="A0A4Y7PKW0"/>
<evidence type="ECO:0000256" key="1">
    <source>
        <dbReference type="SAM" id="Phobius"/>
    </source>
</evidence>
<keyword evidence="3" id="KW-1185">Reference proteome</keyword>
<protein>
    <submittedName>
        <fullName evidence="2">Uncharacterized protein</fullName>
    </submittedName>
</protein>
<sequence length="142" mass="15753">MPSDSRVFGNTAHTFFLLACVFGIFAMILYTSPLRGMQTMVFVSMSGILAWMSLWCTMLGVVVLSWASQTMPVAGVVSISFGLVFAILVVRWTCAYIPRGNVFLVSSPDFQIHTEVHDWVIGEALLARIPMADEDDCLKCMF</sequence>
<keyword evidence="1" id="KW-1133">Transmembrane helix</keyword>
<dbReference type="PROSITE" id="PS51257">
    <property type="entry name" value="PROKAR_LIPOPROTEIN"/>
    <property type="match status" value="1"/>
</dbReference>
<feature type="transmembrane region" description="Helical" evidence="1">
    <location>
        <begin position="12"/>
        <end position="30"/>
    </location>
</feature>
<dbReference type="VEuPathDB" id="FungiDB:BD410DRAFT_795831"/>
<accession>A0A4Y7PKW0</accession>
<gene>
    <name evidence="2" type="ORF">BD410DRAFT_795831</name>
</gene>
<evidence type="ECO:0000313" key="3">
    <source>
        <dbReference type="Proteomes" id="UP000294933"/>
    </source>
</evidence>